<gene>
    <name evidence="5" type="ORF">GTW23_06635</name>
</gene>
<keyword evidence="3" id="KW-0479">Metal-binding</keyword>
<name>A0ABT1CQF9_9HYPH</name>
<dbReference type="RefSeq" id="WP_252915148.1">
    <property type="nucleotide sequence ID" value="NZ_JAAAML010000001.1"/>
</dbReference>
<protein>
    <recommendedName>
        <fullName evidence="7">Globin</fullName>
    </recommendedName>
</protein>
<dbReference type="EMBL" id="JAAAML010000001">
    <property type="protein sequence ID" value="MCO6407851.1"/>
    <property type="molecule type" value="Genomic_DNA"/>
</dbReference>
<organism evidence="5 6">
    <name type="scientific">Hoeflea alexandrii</name>
    <dbReference type="NCBI Taxonomy" id="288436"/>
    <lineage>
        <taxon>Bacteria</taxon>
        <taxon>Pseudomonadati</taxon>
        <taxon>Pseudomonadota</taxon>
        <taxon>Alphaproteobacteria</taxon>
        <taxon>Hyphomicrobiales</taxon>
        <taxon>Rhizobiaceae</taxon>
        <taxon>Hoeflea</taxon>
    </lineage>
</organism>
<proteinExistence type="predicted"/>
<dbReference type="InterPro" id="IPR009050">
    <property type="entry name" value="Globin-like_sf"/>
</dbReference>
<comment type="caution">
    <text evidence="5">The sequence shown here is derived from an EMBL/GenBank/DDBJ whole genome shotgun (WGS) entry which is preliminary data.</text>
</comment>
<dbReference type="Pfam" id="PF01152">
    <property type="entry name" value="Bac_globin"/>
    <property type="match status" value="1"/>
</dbReference>
<evidence type="ECO:0008006" key="7">
    <source>
        <dbReference type="Google" id="ProtNLM"/>
    </source>
</evidence>
<evidence type="ECO:0000256" key="3">
    <source>
        <dbReference type="ARBA" id="ARBA00022723"/>
    </source>
</evidence>
<accession>A0ABT1CQF9</accession>
<sequence>MSRYSYPAFPTRHGYMTEKIQRDYITSAIARGLLPEDSHRMAQILSLEAPDDLSKPIQFWQLFSVLGPDRIVRIVENFYTRVFADEDWFVSVFARVGGVNHHINTQASMWVDVMGGGPYYHGADFRLSFHHTHNAIQLMNDKGAARWTALMVNTLEDCQAHMTDDPRVRPALNTFLDHFMGKYAEEFAFANTSVFGDLNPPVKRKINFMKMTSEAIEALSEDELRTALEENGVDTEPYPGKRDLVEKAMML</sequence>
<evidence type="ECO:0000313" key="6">
    <source>
        <dbReference type="Proteomes" id="UP001320715"/>
    </source>
</evidence>
<evidence type="ECO:0000256" key="1">
    <source>
        <dbReference type="ARBA" id="ARBA00022448"/>
    </source>
</evidence>
<dbReference type="InterPro" id="IPR001486">
    <property type="entry name" value="Hemoglobin_trunc"/>
</dbReference>
<evidence type="ECO:0000256" key="2">
    <source>
        <dbReference type="ARBA" id="ARBA00022617"/>
    </source>
</evidence>
<dbReference type="Gene3D" id="1.10.490.10">
    <property type="entry name" value="Globins"/>
    <property type="match status" value="1"/>
</dbReference>
<dbReference type="Proteomes" id="UP001320715">
    <property type="component" value="Unassembled WGS sequence"/>
</dbReference>
<dbReference type="InterPro" id="IPR012292">
    <property type="entry name" value="Globin/Proto"/>
</dbReference>
<keyword evidence="6" id="KW-1185">Reference proteome</keyword>
<keyword evidence="1" id="KW-0813">Transport</keyword>
<keyword evidence="4" id="KW-0408">Iron</keyword>
<dbReference type="SUPFAM" id="SSF46458">
    <property type="entry name" value="Globin-like"/>
    <property type="match status" value="1"/>
</dbReference>
<evidence type="ECO:0000313" key="5">
    <source>
        <dbReference type="EMBL" id="MCO6407851.1"/>
    </source>
</evidence>
<evidence type="ECO:0000256" key="4">
    <source>
        <dbReference type="ARBA" id="ARBA00023004"/>
    </source>
</evidence>
<keyword evidence="2" id="KW-0349">Heme</keyword>
<reference evidence="5 6" key="1">
    <citation type="submission" date="2020-01" db="EMBL/GenBank/DDBJ databases">
        <title>Genomes of bacteria type strains.</title>
        <authorList>
            <person name="Chen J."/>
            <person name="Zhu S."/>
            <person name="Yang J."/>
        </authorList>
    </citation>
    <scope>NUCLEOTIDE SEQUENCE [LARGE SCALE GENOMIC DNA]</scope>
    <source>
        <strain evidence="5 6">DSM 16655</strain>
    </source>
</reference>